<proteinExistence type="predicted"/>
<dbReference type="STRING" id="1192034.CAP_3507"/>
<organism evidence="1 2">
    <name type="scientific">Chondromyces apiculatus DSM 436</name>
    <dbReference type="NCBI Taxonomy" id="1192034"/>
    <lineage>
        <taxon>Bacteria</taxon>
        <taxon>Pseudomonadati</taxon>
        <taxon>Myxococcota</taxon>
        <taxon>Polyangia</taxon>
        <taxon>Polyangiales</taxon>
        <taxon>Polyangiaceae</taxon>
        <taxon>Chondromyces</taxon>
    </lineage>
</organism>
<gene>
    <name evidence="1" type="ORF">CAP_3507</name>
</gene>
<accession>A0A017T860</accession>
<protein>
    <submittedName>
        <fullName evidence="1">Uncharacterized protein</fullName>
    </submittedName>
</protein>
<comment type="caution">
    <text evidence="1">The sequence shown here is derived from an EMBL/GenBank/DDBJ whole genome shotgun (WGS) entry which is preliminary data.</text>
</comment>
<name>A0A017T860_9BACT</name>
<dbReference type="Proteomes" id="UP000019678">
    <property type="component" value="Unassembled WGS sequence"/>
</dbReference>
<sequence>MNARRAESRGRSVAPLPVIEDMVDRVSRLLQQEVDGSDLIADGPVQA</sequence>
<keyword evidence="2" id="KW-1185">Reference proteome</keyword>
<reference evidence="1 2" key="1">
    <citation type="submission" date="2013-05" db="EMBL/GenBank/DDBJ databases">
        <title>Genome assembly of Chondromyces apiculatus DSM 436.</title>
        <authorList>
            <person name="Sharma G."/>
            <person name="Khatri I."/>
            <person name="Kaur C."/>
            <person name="Mayilraj S."/>
            <person name="Subramanian S."/>
        </authorList>
    </citation>
    <scope>NUCLEOTIDE SEQUENCE [LARGE SCALE GENOMIC DNA]</scope>
    <source>
        <strain evidence="1 2">DSM 436</strain>
    </source>
</reference>
<dbReference type="AlphaFoldDB" id="A0A017T860"/>
<evidence type="ECO:0000313" key="1">
    <source>
        <dbReference type="EMBL" id="EYF05142.1"/>
    </source>
</evidence>
<evidence type="ECO:0000313" key="2">
    <source>
        <dbReference type="Proteomes" id="UP000019678"/>
    </source>
</evidence>
<dbReference type="EMBL" id="ASRX01000026">
    <property type="protein sequence ID" value="EYF05142.1"/>
    <property type="molecule type" value="Genomic_DNA"/>
</dbReference>